<organism evidence="3 4">
    <name type="scientific">Meloidogyne enterolobii</name>
    <name type="common">Root-knot nematode worm</name>
    <name type="synonym">Meloidogyne mayaguensis</name>
    <dbReference type="NCBI Taxonomy" id="390850"/>
    <lineage>
        <taxon>Eukaryota</taxon>
        <taxon>Metazoa</taxon>
        <taxon>Ecdysozoa</taxon>
        <taxon>Nematoda</taxon>
        <taxon>Chromadorea</taxon>
        <taxon>Rhabditida</taxon>
        <taxon>Tylenchina</taxon>
        <taxon>Tylenchomorpha</taxon>
        <taxon>Tylenchoidea</taxon>
        <taxon>Meloidogynidae</taxon>
        <taxon>Meloidogyninae</taxon>
        <taxon>Meloidogyne</taxon>
    </lineage>
</organism>
<dbReference type="EMBL" id="CAJEWN010000081">
    <property type="protein sequence ID" value="CAD2160721.1"/>
    <property type="molecule type" value="Genomic_DNA"/>
</dbReference>
<proteinExistence type="predicted"/>
<feature type="signal peptide" evidence="2">
    <location>
        <begin position="1"/>
        <end position="17"/>
    </location>
</feature>
<feature type="compositionally biased region" description="Basic residues" evidence="1">
    <location>
        <begin position="102"/>
        <end position="113"/>
    </location>
</feature>
<name>A0A6V7ULH8_MELEN</name>
<evidence type="ECO:0000313" key="3">
    <source>
        <dbReference type="EMBL" id="CAD2160721.1"/>
    </source>
</evidence>
<gene>
    <name evidence="3" type="ORF">MENT_LOCUS14421</name>
</gene>
<accession>A0A6V7ULH8</accession>
<comment type="caution">
    <text evidence="3">The sequence shown here is derived from an EMBL/GenBank/DDBJ whole genome shotgun (WGS) entry which is preliminary data.</text>
</comment>
<protein>
    <submittedName>
        <fullName evidence="3">Uncharacterized protein</fullName>
    </submittedName>
</protein>
<dbReference type="Proteomes" id="UP000580250">
    <property type="component" value="Unassembled WGS sequence"/>
</dbReference>
<dbReference type="AlphaFoldDB" id="A0A6V7ULH8"/>
<keyword evidence="2" id="KW-0732">Signal</keyword>
<feature type="chain" id="PRO_5028024486" evidence="2">
    <location>
        <begin position="18"/>
        <end position="272"/>
    </location>
</feature>
<evidence type="ECO:0000256" key="2">
    <source>
        <dbReference type="SAM" id="SignalP"/>
    </source>
</evidence>
<reference evidence="3 4" key="1">
    <citation type="submission" date="2020-08" db="EMBL/GenBank/DDBJ databases">
        <authorList>
            <person name="Koutsovoulos G."/>
            <person name="Danchin GJ E."/>
        </authorList>
    </citation>
    <scope>NUCLEOTIDE SEQUENCE [LARGE SCALE GENOMIC DNA]</scope>
</reference>
<sequence length="272" mass="30648">MLLRILIFIFCFELASCGHESAGQGNYGYWDTNGSLIQGGVPSGQGYPNIEDGSTAWNQDGSNASYNFEGVAQQFDNLHLYDPSNVKAGGYGHHIPIQTYGHARRGGGRKKHTGGASSSSSRGKKIRKNDSPQEGLGYEGGQEGENVEGGEHMPLSIDPNESKQYIVEIYLKRYHQPENIENRKKDKELYGKVKFLERSRELKARKKEEMTTKELADRIADFYNNSGRVSNWMIEGKAYQNEIFEPLFDGHIMVLLHDLEDGIEKFRSWCLS</sequence>
<evidence type="ECO:0000313" key="4">
    <source>
        <dbReference type="Proteomes" id="UP000580250"/>
    </source>
</evidence>
<evidence type="ECO:0000256" key="1">
    <source>
        <dbReference type="SAM" id="MobiDB-lite"/>
    </source>
</evidence>
<feature type="region of interest" description="Disordered" evidence="1">
    <location>
        <begin position="97"/>
        <end position="158"/>
    </location>
</feature>